<dbReference type="EMBL" id="CP036246">
    <property type="protein sequence ID" value="QEP41194.1"/>
    <property type="molecule type" value="Genomic_DNA"/>
</dbReference>
<evidence type="ECO:0000259" key="2">
    <source>
        <dbReference type="Pfam" id="PF01557"/>
    </source>
</evidence>
<dbReference type="PANTHER" id="PTHR11820">
    <property type="entry name" value="ACYLPYRUVASE"/>
    <property type="match status" value="1"/>
</dbReference>
<gene>
    <name evidence="3" type="ORF">APORC_1622</name>
</gene>
<evidence type="ECO:0000313" key="4">
    <source>
        <dbReference type="Proteomes" id="UP000322644"/>
    </source>
</evidence>
<keyword evidence="1" id="KW-0479">Metal-binding</keyword>
<dbReference type="GO" id="GO:0018773">
    <property type="term" value="F:acetylpyruvate hydrolase activity"/>
    <property type="evidence" value="ECO:0007669"/>
    <property type="project" value="TreeGrafter"/>
</dbReference>
<evidence type="ECO:0000313" key="3">
    <source>
        <dbReference type="EMBL" id="QEP41194.1"/>
    </source>
</evidence>
<sequence>MNKIIFNKIEVTPSKLVCIGRNYIEHIKELNNELPSSMVFFMKANSSITDKLSIPNIDSSCHYEAEISFLIEKDKIVGLAFGLDLTLRDIQTELKNKGLPWERAKSFDASAVFSDFIEFKDDISKLGIELYINNELKQKADYSMMIHKPKDIIKEFKTFSSFEDGDILMSGTPKGVGKLIKGDVFLGKILYENKVILKQEFVVS</sequence>
<feature type="domain" description="Fumarylacetoacetase-like C-terminal" evidence="2">
    <location>
        <begin position="15"/>
        <end position="184"/>
    </location>
</feature>
<organism evidence="3 4">
    <name type="scientific">Arcobacter porcinus</name>
    <dbReference type="NCBI Taxonomy" id="1935204"/>
    <lineage>
        <taxon>Bacteria</taxon>
        <taxon>Pseudomonadati</taxon>
        <taxon>Campylobacterota</taxon>
        <taxon>Epsilonproteobacteria</taxon>
        <taxon>Campylobacterales</taxon>
        <taxon>Arcobacteraceae</taxon>
        <taxon>Arcobacter</taxon>
    </lineage>
</organism>
<dbReference type="GO" id="GO:0046872">
    <property type="term" value="F:metal ion binding"/>
    <property type="evidence" value="ECO:0007669"/>
    <property type="project" value="UniProtKB-KW"/>
</dbReference>
<dbReference type="RefSeq" id="WP_066386532.1">
    <property type="nucleotide sequence ID" value="NZ_CP036246.2"/>
</dbReference>
<protein>
    <submittedName>
        <fullName evidence="3">Fumarylacetoacetate hydrolase family protein</fullName>
    </submittedName>
</protein>
<accession>A0A5C2HGC8</accession>
<dbReference type="PANTHER" id="PTHR11820:SF7">
    <property type="entry name" value="ACYLPYRUVASE FAHD1, MITOCHONDRIAL"/>
    <property type="match status" value="1"/>
</dbReference>
<dbReference type="InterPro" id="IPR036663">
    <property type="entry name" value="Fumarylacetoacetase_C_sf"/>
</dbReference>
<dbReference type="InterPro" id="IPR011234">
    <property type="entry name" value="Fumarylacetoacetase-like_C"/>
</dbReference>
<name>A0A5C2HGC8_9BACT</name>
<evidence type="ECO:0000256" key="1">
    <source>
        <dbReference type="ARBA" id="ARBA00022723"/>
    </source>
</evidence>
<reference evidence="3 4" key="2">
    <citation type="submission" date="2019-09" db="EMBL/GenBank/DDBJ databases">
        <title>Taxonomic note: a critical rebuttal of the proposed division of the genus Arcobacter into six genera, emended descriptions of Arcobacter anaerophilus and the genus Arcobacter, and an assessment of genus-level boundaries for Epsilonproteobacteria using in silico genomic comparator tools.</title>
        <authorList>
            <person name="On S.L.W."/>
            <person name="Miller W.G."/>
            <person name="Biggs P."/>
            <person name="Cornelius A."/>
            <person name="Vandamme P."/>
        </authorList>
    </citation>
    <scope>NUCLEOTIDE SEQUENCE [LARGE SCALE GENOMIC DNA]</scope>
    <source>
        <strain evidence="3 4">CCUG 56899</strain>
    </source>
</reference>
<dbReference type="KEGG" id="apoc:APORC_1622"/>
<reference evidence="3 4" key="1">
    <citation type="submission" date="2019-09" db="EMBL/GenBank/DDBJ databases">
        <title>Complete genome sequencing of four Arcobacter species reveals a diverse suite of mobile elements.</title>
        <authorList>
            <person name="Miller W.G."/>
            <person name="Yee E."/>
            <person name="Bono J.L."/>
        </authorList>
    </citation>
    <scope>NUCLEOTIDE SEQUENCE [LARGE SCALE GENOMIC DNA]</scope>
    <source>
        <strain evidence="3 4">CCUG 56899</strain>
    </source>
</reference>
<dbReference type="AlphaFoldDB" id="A0A5C2HGC8"/>
<dbReference type="Proteomes" id="UP000322644">
    <property type="component" value="Chromosome"/>
</dbReference>
<proteinExistence type="predicted"/>
<dbReference type="Pfam" id="PF01557">
    <property type="entry name" value="FAA_hydrolase"/>
    <property type="match status" value="1"/>
</dbReference>
<keyword evidence="3" id="KW-0378">Hydrolase</keyword>
<dbReference type="Gene3D" id="3.90.850.10">
    <property type="entry name" value="Fumarylacetoacetase-like, C-terminal domain"/>
    <property type="match status" value="1"/>
</dbReference>
<dbReference type="SUPFAM" id="SSF56529">
    <property type="entry name" value="FAH"/>
    <property type="match status" value="1"/>
</dbReference>